<organism evidence="1">
    <name type="scientific">freshwater metagenome</name>
    <dbReference type="NCBI Taxonomy" id="449393"/>
    <lineage>
        <taxon>unclassified sequences</taxon>
        <taxon>metagenomes</taxon>
        <taxon>ecological metagenomes</taxon>
    </lineage>
</organism>
<proteinExistence type="predicted"/>
<dbReference type="EMBL" id="CAEZTS010000112">
    <property type="protein sequence ID" value="CAB4584407.1"/>
    <property type="molecule type" value="Genomic_DNA"/>
</dbReference>
<gene>
    <name evidence="1" type="ORF">UFOPK1722_01249</name>
</gene>
<name>A0A6J6F7Z0_9ZZZZ</name>
<sequence length="232" mass="25462">MRAKLVPVVVALFLVGVSCTRSAEGQLPTPEMISDVLPTITDMPGEWDETQRQVFETREPENPSIDPSVWCPDSDMVTKNLVELAGESGADVEMQARTEGGTVRMMRLQAWANDDVEAYFRDAKEAARICDGAEVTADSGAVEKYAIVVGRDIGDESVSWMQTTTPPLATQGDKMEVIGRTTIARFGSIIMVMQLGDVAFTGRATAMDEDEWWSIVEDAGRRLNDLDSQVHD</sequence>
<reference evidence="1" key="1">
    <citation type="submission" date="2020-05" db="EMBL/GenBank/DDBJ databases">
        <authorList>
            <person name="Chiriac C."/>
            <person name="Salcher M."/>
            <person name="Ghai R."/>
            <person name="Kavagutti S V."/>
        </authorList>
    </citation>
    <scope>NUCLEOTIDE SEQUENCE</scope>
</reference>
<dbReference type="AlphaFoldDB" id="A0A6J6F7Z0"/>
<protein>
    <submittedName>
        <fullName evidence="1">Unannotated protein</fullName>
    </submittedName>
</protein>
<evidence type="ECO:0000313" key="1">
    <source>
        <dbReference type="EMBL" id="CAB4584407.1"/>
    </source>
</evidence>
<accession>A0A6J6F7Z0</accession>
<dbReference type="PROSITE" id="PS51257">
    <property type="entry name" value="PROKAR_LIPOPROTEIN"/>
    <property type="match status" value="1"/>
</dbReference>